<evidence type="ECO:0000256" key="6">
    <source>
        <dbReference type="SAM" id="Phobius"/>
    </source>
</evidence>
<comment type="subcellular location">
    <subcellularLocation>
        <location evidence="1">Membrane</location>
        <topology evidence="1">Single-pass membrane protein</topology>
    </subcellularLocation>
</comment>
<name>A0A135IBK3_9GAMM</name>
<gene>
    <name evidence="9" type="ORF">ATN88_23525</name>
</gene>
<comment type="caution">
    <text evidence="9">The sequence shown here is derived from an EMBL/GenBank/DDBJ whole genome shotgun (WGS) entry which is preliminary data.</text>
</comment>
<sequence>MNDVNSPAENEDSQPPQVEAANSARRVTYYLIAAALVLWLYTLWADRFTPMTNHGRINGQLIRITPQVSGPISNISVLNNAEVRQGQSLLDIEPLPFQLEVDAAKVSLQQAAQSVKSDSAAIEAAKANQVAARVKLVNATQHAQRNRTLARRNVISKATLDDSIAAQNSAKAALAQATADLVKAQQALGPKGENNPQVKSALNRLDQALLNLSYTKLDAPASGVITNMTLATGDYASQGKPLLTYINNHHLWLTAMVRESSLVYIDKGTVVKVVLDAYPGQIFHGEVTSIGWGSSGNGNLQIDANNGLFDSPNGLQHAQRFPVNIRFFDLPKDVNLRYGGRATISFYPGQAPLGERLLDVWTWVWSYLSYVS</sequence>
<dbReference type="SUPFAM" id="SSF111369">
    <property type="entry name" value="HlyD-like secretion proteins"/>
    <property type="match status" value="2"/>
</dbReference>
<feature type="domain" description="Multidrug resistance protein MdtA-like barrel-sandwich hybrid" evidence="7">
    <location>
        <begin position="62"/>
        <end position="241"/>
    </location>
</feature>
<dbReference type="OrthoDB" id="8958519at2"/>
<evidence type="ECO:0000313" key="10">
    <source>
        <dbReference type="Proteomes" id="UP000070529"/>
    </source>
</evidence>
<dbReference type="EMBL" id="LNTY01000015">
    <property type="protein sequence ID" value="KXF82843.1"/>
    <property type="molecule type" value="Genomic_DNA"/>
</dbReference>
<proteinExistence type="inferred from homology"/>
<dbReference type="PANTHER" id="PTHR30386">
    <property type="entry name" value="MEMBRANE FUSION SUBUNIT OF EMRAB-TOLC MULTIDRUG EFFLUX PUMP"/>
    <property type="match status" value="1"/>
</dbReference>
<evidence type="ECO:0000256" key="1">
    <source>
        <dbReference type="ARBA" id="ARBA00004167"/>
    </source>
</evidence>
<organism evidence="9 10">
    <name type="scientific">Enterovibrio coralii</name>
    <dbReference type="NCBI Taxonomy" id="294935"/>
    <lineage>
        <taxon>Bacteria</taxon>
        <taxon>Pseudomonadati</taxon>
        <taxon>Pseudomonadota</taxon>
        <taxon>Gammaproteobacteria</taxon>
        <taxon>Vibrionales</taxon>
        <taxon>Vibrionaceae</taxon>
        <taxon>Enterovibrio</taxon>
    </lineage>
</organism>
<evidence type="ECO:0000256" key="3">
    <source>
        <dbReference type="ARBA" id="ARBA00022692"/>
    </source>
</evidence>
<evidence type="ECO:0000256" key="2">
    <source>
        <dbReference type="ARBA" id="ARBA00009477"/>
    </source>
</evidence>
<dbReference type="RefSeq" id="WP_067412215.1">
    <property type="nucleotide sequence ID" value="NZ_LNTY01000015.1"/>
</dbReference>
<evidence type="ECO:0000256" key="5">
    <source>
        <dbReference type="ARBA" id="ARBA00023136"/>
    </source>
</evidence>
<dbReference type="Gene3D" id="1.10.287.470">
    <property type="entry name" value="Helix hairpin bin"/>
    <property type="match status" value="1"/>
</dbReference>
<dbReference type="Proteomes" id="UP000070529">
    <property type="component" value="Unassembled WGS sequence"/>
</dbReference>
<dbReference type="Pfam" id="PF25917">
    <property type="entry name" value="BSH_RND"/>
    <property type="match status" value="1"/>
</dbReference>
<feature type="transmembrane region" description="Helical" evidence="6">
    <location>
        <begin position="27"/>
        <end position="44"/>
    </location>
</feature>
<dbReference type="AlphaFoldDB" id="A0A135IBK3"/>
<keyword evidence="4 6" id="KW-1133">Transmembrane helix</keyword>
<feature type="domain" description="CusB-like beta-barrel" evidence="8">
    <location>
        <begin position="251"/>
        <end position="290"/>
    </location>
</feature>
<dbReference type="InterPro" id="IPR058625">
    <property type="entry name" value="MdtA-like_BSH"/>
</dbReference>
<dbReference type="Gene3D" id="2.40.30.170">
    <property type="match status" value="1"/>
</dbReference>
<evidence type="ECO:0000313" key="9">
    <source>
        <dbReference type="EMBL" id="KXF82843.1"/>
    </source>
</evidence>
<protein>
    <submittedName>
        <fullName evidence="9">Hemolysin D</fullName>
    </submittedName>
</protein>
<keyword evidence="5 6" id="KW-0472">Membrane</keyword>
<comment type="similarity">
    <text evidence="2">Belongs to the membrane fusion protein (MFP) (TC 8.A.1) family.</text>
</comment>
<evidence type="ECO:0000256" key="4">
    <source>
        <dbReference type="ARBA" id="ARBA00022989"/>
    </source>
</evidence>
<dbReference type="InterPro" id="IPR058792">
    <property type="entry name" value="Beta-barrel_RND_2"/>
</dbReference>
<accession>A0A135IBK3</accession>
<dbReference type="PANTHER" id="PTHR30386:SF26">
    <property type="entry name" value="TRANSPORT PROTEIN COMB"/>
    <property type="match status" value="1"/>
</dbReference>
<evidence type="ECO:0000259" key="8">
    <source>
        <dbReference type="Pfam" id="PF25954"/>
    </source>
</evidence>
<keyword evidence="3 6" id="KW-0812">Transmembrane</keyword>
<reference evidence="9 10" key="1">
    <citation type="submission" date="2015-11" db="EMBL/GenBank/DDBJ databases">
        <title>Genomic Taxonomy of the Vibrionaceae.</title>
        <authorList>
            <person name="Gomez-Gil B."/>
            <person name="Enciso-Ibarra J."/>
        </authorList>
    </citation>
    <scope>NUCLEOTIDE SEQUENCE [LARGE SCALE GENOMIC DNA]</scope>
    <source>
        <strain evidence="9 10">CAIM 912</strain>
    </source>
</reference>
<keyword evidence="10" id="KW-1185">Reference proteome</keyword>
<evidence type="ECO:0000259" key="7">
    <source>
        <dbReference type="Pfam" id="PF25917"/>
    </source>
</evidence>
<dbReference type="GO" id="GO:0016020">
    <property type="term" value="C:membrane"/>
    <property type="evidence" value="ECO:0007669"/>
    <property type="project" value="UniProtKB-SubCell"/>
</dbReference>
<dbReference type="InterPro" id="IPR050739">
    <property type="entry name" value="MFP"/>
</dbReference>
<dbReference type="STRING" id="294935.ATN88_23525"/>
<dbReference type="Pfam" id="PF25954">
    <property type="entry name" value="Beta-barrel_RND_2"/>
    <property type="match status" value="1"/>
</dbReference>